<dbReference type="OrthoDB" id="1865at2"/>
<sequence>MNNLDAKKDRVLNVWILTDGRPGHANQSEGLVEAISKYREVSISRPPLLTTFQALKMWLFNWCFKNKKEDAPELIVGAGHQTHLSLLAYRRCFGGKVVVMMSPSLPSFFFDLCFIPRHDNPGNRSNIIETVGAINRVVPNTTSSVKNTGLIMLGGPSKHYQWSSKKLIKQIQNVLTKQPEIQWVIAGSRRTPQDTYDEVKTNFPELVLIVPENVSSDWLPQKMHESEQVWVTADSISMIYEALTSGAKAGVIELDYDKPSRITKEIDRLISEGAVDSLNTLDRPHTVTELYEADRCAKLLLEKFEL</sequence>
<dbReference type="AlphaFoldDB" id="A0A4R1ENZ1"/>
<evidence type="ECO:0008006" key="3">
    <source>
        <dbReference type="Google" id="ProtNLM"/>
    </source>
</evidence>
<evidence type="ECO:0000313" key="1">
    <source>
        <dbReference type="EMBL" id="TCJ82987.1"/>
    </source>
</evidence>
<organism evidence="1 2">
    <name type="scientific">Cocleimonas flava</name>
    <dbReference type="NCBI Taxonomy" id="634765"/>
    <lineage>
        <taxon>Bacteria</taxon>
        <taxon>Pseudomonadati</taxon>
        <taxon>Pseudomonadota</taxon>
        <taxon>Gammaproteobacteria</taxon>
        <taxon>Thiotrichales</taxon>
        <taxon>Thiotrichaceae</taxon>
        <taxon>Cocleimonas</taxon>
    </lineage>
</organism>
<proteinExistence type="predicted"/>
<dbReference type="Proteomes" id="UP000294887">
    <property type="component" value="Unassembled WGS sequence"/>
</dbReference>
<name>A0A4R1ENZ1_9GAMM</name>
<comment type="caution">
    <text evidence="1">The sequence shown here is derived from an EMBL/GenBank/DDBJ whole genome shotgun (WGS) entry which is preliminary data.</text>
</comment>
<keyword evidence="2" id="KW-1185">Reference proteome</keyword>
<dbReference type="EMBL" id="SMFQ01000005">
    <property type="protein sequence ID" value="TCJ82987.1"/>
    <property type="molecule type" value="Genomic_DNA"/>
</dbReference>
<reference evidence="1 2" key="1">
    <citation type="submission" date="2019-03" db="EMBL/GenBank/DDBJ databases">
        <title>Genomic Encyclopedia of Type Strains, Phase IV (KMG-IV): sequencing the most valuable type-strain genomes for metagenomic binning, comparative biology and taxonomic classification.</title>
        <authorList>
            <person name="Goeker M."/>
        </authorList>
    </citation>
    <scope>NUCLEOTIDE SEQUENCE [LARGE SCALE GENOMIC DNA]</scope>
    <source>
        <strain evidence="1 2">DSM 24830</strain>
    </source>
</reference>
<protein>
    <recommendedName>
        <fullName evidence="3">Fission protein ELM1</fullName>
    </recommendedName>
</protein>
<accession>A0A4R1ENZ1</accession>
<dbReference type="Pfam" id="PF06258">
    <property type="entry name" value="Mito_fiss_Elm1"/>
    <property type="match status" value="1"/>
</dbReference>
<dbReference type="InterPro" id="IPR009367">
    <property type="entry name" value="Elm1-like"/>
</dbReference>
<dbReference type="RefSeq" id="WP_131907481.1">
    <property type="nucleotide sequence ID" value="NZ_BAAAFU010000007.1"/>
</dbReference>
<evidence type="ECO:0000313" key="2">
    <source>
        <dbReference type="Proteomes" id="UP000294887"/>
    </source>
</evidence>
<gene>
    <name evidence="1" type="ORF">EV695_3725</name>
</gene>